<organism evidence="2 3">
    <name type="scientific">Gemmobacter denitrificans</name>
    <dbReference type="NCBI Taxonomy" id="3123040"/>
    <lineage>
        <taxon>Bacteria</taxon>
        <taxon>Pseudomonadati</taxon>
        <taxon>Pseudomonadota</taxon>
        <taxon>Alphaproteobacteria</taxon>
        <taxon>Rhodobacterales</taxon>
        <taxon>Paracoccaceae</taxon>
        <taxon>Gemmobacter</taxon>
    </lineage>
</organism>
<dbReference type="PANTHER" id="PTHR36110:SF2">
    <property type="entry name" value="RING-CLEAVING DIOXYGENASE MHQE-RELATED"/>
    <property type="match status" value="1"/>
</dbReference>
<dbReference type="SUPFAM" id="SSF54593">
    <property type="entry name" value="Glyoxalase/Bleomycin resistance protein/Dihydroxybiphenyl dioxygenase"/>
    <property type="match status" value="1"/>
</dbReference>
<dbReference type="PANTHER" id="PTHR36110">
    <property type="entry name" value="RING-CLEAVING DIOXYGENASE MHQE-RELATED"/>
    <property type="match status" value="1"/>
</dbReference>
<dbReference type="PROSITE" id="PS51819">
    <property type="entry name" value="VOC"/>
    <property type="match status" value="2"/>
</dbReference>
<dbReference type="InterPro" id="IPR052537">
    <property type="entry name" value="Extradiol_RC_dioxygenase"/>
</dbReference>
<dbReference type="Proteomes" id="UP001431963">
    <property type="component" value="Unassembled WGS sequence"/>
</dbReference>
<dbReference type="Pfam" id="PF00903">
    <property type="entry name" value="Glyoxalase"/>
    <property type="match status" value="1"/>
</dbReference>
<evidence type="ECO:0000313" key="2">
    <source>
        <dbReference type="EMBL" id="MEH7829318.1"/>
    </source>
</evidence>
<feature type="domain" description="VOC" evidence="1">
    <location>
        <begin position="7"/>
        <end position="132"/>
    </location>
</feature>
<dbReference type="InterPro" id="IPR029068">
    <property type="entry name" value="Glyas_Bleomycin-R_OHBP_Dase"/>
</dbReference>
<comment type="caution">
    <text evidence="2">The sequence shown here is derived from an EMBL/GenBank/DDBJ whole genome shotgun (WGS) entry which is preliminary data.</text>
</comment>
<dbReference type="EMBL" id="JBALHR010000009">
    <property type="protein sequence ID" value="MEH7829318.1"/>
    <property type="molecule type" value="Genomic_DNA"/>
</dbReference>
<reference evidence="2" key="1">
    <citation type="submission" date="2024-02" db="EMBL/GenBank/DDBJ databases">
        <title>Genome sequences of strain Gemmobacter sp. JM10B15.</title>
        <authorList>
            <person name="Zhang M."/>
        </authorList>
    </citation>
    <scope>NUCLEOTIDE SEQUENCE</scope>
    <source>
        <strain evidence="2">JM10B15</strain>
    </source>
</reference>
<dbReference type="InterPro" id="IPR004360">
    <property type="entry name" value="Glyas_Fos-R_dOase_dom"/>
</dbReference>
<proteinExistence type="predicted"/>
<sequence length="309" mass="33756">MLHQIRGLHHVTSMAAHAQTNNDFFTRTLGLRRVKKTVNFDAPEVYHLYYGDERGTPGSVMTYFPFPHMAPGRAGTGEVGATQFAVAKGSLGFWRDRLAGLGVAGLTESTGFGEARLAFKGPDRDGFELIEVEDDPRPAFAGPVAADQGIKGFRGVSIRLRDTGAMAELLRFMNYEEVDRQGNLTRFAVQGGNGADIVELETLPGLTGARLGAGSVHHVAFAVDNRAAQAEVRKALLDTGWQVTPVIDRDYFWAIYFRTPGGVLFEVATNEPGFDRDEDSAHLGEALKIPAQHAHLRAEIERLLPPLKD</sequence>
<accession>A0ABU8BX93</accession>
<gene>
    <name evidence="2" type="ORF">V6590_14275</name>
</gene>
<feature type="domain" description="VOC" evidence="1">
    <location>
        <begin position="152"/>
        <end position="270"/>
    </location>
</feature>
<dbReference type="InterPro" id="IPR037523">
    <property type="entry name" value="VOC_core"/>
</dbReference>
<evidence type="ECO:0000313" key="3">
    <source>
        <dbReference type="Proteomes" id="UP001431963"/>
    </source>
</evidence>
<name>A0ABU8BX93_9RHOB</name>
<dbReference type="RefSeq" id="WP_335424241.1">
    <property type="nucleotide sequence ID" value="NZ_JBALHR010000009.1"/>
</dbReference>
<dbReference type="Gene3D" id="3.10.180.10">
    <property type="entry name" value="2,3-Dihydroxybiphenyl 1,2-Dioxygenase, domain 1"/>
    <property type="match status" value="2"/>
</dbReference>
<evidence type="ECO:0000259" key="1">
    <source>
        <dbReference type="PROSITE" id="PS51819"/>
    </source>
</evidence>
<protein>
    <submittedName>
        <fullName evidence="2">VOC family protein</fullName>
    </submittedName>
</protein>
<keyword evidence="3" id="KW-1185">Reference proteome</keyword>